<feature type="signal peptide" evidence="4">
    <location>
        <begin position="1"/>
        <end position="18"/>
    </location>
</feature>
<evidence type="ECO:0000256" key="2">
    <source>
        <dbReference type="ARBA" id="ARBA00022803"/>
    </source>
</evidence>
<dbReference type="PANTHER" id="PTHR44858:SF1">
    <property type="entry name" value="UDP-N-ACETYLGLUCOSAMINE--PEPTIDE N-ACETYLGLUCOSAMINYLTRANSFERASE SPINDLY-RELATED"/>
    <property type="match status" value="1"/>
</dbReference>
<dbReference type="SUPFAM" id="SSF48452">
    <property type="entry name" value="TPR-like"/>
    <property type="match status" value="1"/>
</dbReference>
<feature type="repeat" description="TPR" evidence="3">
    <location>
        <begin position="142"/>
        <end position="175"/>
    </location>
</feature>
<dbReference type="Gene3D" id="1.25.40.10">
    <property type="entry name" value="Tetratricopeptide repeat domain"/>
    <property type="match status" value="1"/>
</dbReference>
<sequence length="219" mass="25085">MKYLSSVFFLFISFLTFGQDVYDVEIEVRENSIVINNTAVSMIAEGNYKSAVRILEKVIVDDPSFHSAYLNYYRAGSNVDEAKDKVIETLRSGLKIFKEDDEMAYYLGNILQREKRLDEAIQAYSDAIAYSKINGEDYPLVWAYYFNRANCYLKSNQHAKAIPDYDYALILSPENADILTNRGFCHYKTNNNGKACADWQKASSLGSTTTSRYIQTYCQ</sequence>
<organism evidence="5 6">
    <name type="scientific">Fontibacter flavus</name>
    <dbReference type="NCBI Taxonomy" id="654838"/>
    <lineage>
        <taxon>Bacteria</taxon>
        <taxon>Pseudomonadati</taxon>
        <taxon>Bacteroidota</taxon>
        <taxon>Cytophagia</taxon>
        <taxon>Cytophagales</taxon>
        <taxon>Cyclobacteriaceae</taxon>
        <taxon>Fontibacter</taxon>
    </lineage>
</organism>
<dbReference type="InterPro" id="IPR011990">
    <property type="entry name" value="TPR-like_helical_dom_sf"/>
</dbReference>
<evidence type="ECO:0000313" key="5">
    <source>
        <dbReference type="EMBL" id="MFC0264413.1"/>
    </source>
</evidence>
<keyword evidence="2 3" id="KW-0802">TPR repeat</keyword>
<gene>
    <name evidence="5" type="ORF">ACFFIP_17130</name>
</gene>
<dbReference type="RefSeq" id="WP_382388960.1">
    <property type="nucleotide sequence ID" value="NZ_JBHLWI010000053.1"/>
</dbReference>
<keyword evidence="1" id="KW-0677">Repeat</keyword>
<dbReference type="Proteomes" id="UP001589797">
    <property type="component" value="Unassembled WGS sequence"/>
</dbReference>
<evidence type="ECO:0000256" key="3">
    <source>
        <dbReference type="PROSITE-ProRule" id="PRU00339"/>
    </source>
</evidence>
<evidence type="ECO:0000313" key="6">
    <source>
        <dbReference type="Proteomes" id="UP001589797"/>
    </source>
</evidence>
<dbReference type="EMBL" id="JBHLWI010000053">
    <property type="protein sequence ID" value="MFC0264413.1"/>
    <property type="molecule type" value="Genomic_DNA"/>
</dbReference>
<dbReference type="SMART" id="SM00028">
    <property type="entry name" value="TPR"/>
    <property type="match status" value="4"/>
</dbReference>
<dbReference type="PROSITE" id="PS50005">
    <property type="entry name" value="TPR"/>
    <property type="match status" value="1"/>
</dbReference>
<reference evidence="5 6" key="1">
    <citation type="submission" date="2024-09" db="EMBL/GenBank/DDBJ databases">
        <authorList>
            <person name="Sun Q."/>
            <person name="Mori K."/>
        </authorList>
    </citation>
    <scope>NUCLEOTIDE SEQUENCE [LARGE SCALE GENOMIC DNA]</scope>
    <source>
        <strain evidence="5 6">CCM 7650</strain>
    </source>
</reference>
<accession>A0ABV6FX15</accession>
<feature type="chain" id="PRO_5045179662" evidence="4">
    <location>
        <begin position="19"/>
        <end position="219"/>
    </location>
</feature>
<dbReference type="InterPro" id="IPR050498">
    <property type="entry name" value="Ycf3"/>
</dbReference>
<protein>
    <submittedName>
        <fullName evidence="5">Tetratricopeptide repeat protein</fullName>
    </submittedName>
</protein>
<proteinExistence type="predicted"/>
<keyword evidence="6" id="KW-1185">Reference proteome</keyword>
<dbReference type="PANTHER" id="PTHR44858">
    <property type="entry name" value="TETRATRICOPEPTIDE REPEAT PROTEIN 6"/>
    <property type="match status" value="1"/>
</dbReference>
<dbReference type="InterPro" id="IPR019734">
    <property type="entry name" value="TPR_rpt"/>
</dbReference>
<evidence type="ECO:0000256" key="1">
    <source>
        <dbReference type="ARBA" id="ARBA00022737"/>
    </source>
</evidence>
<comment type="caution">
    <text evidence="5">The sequence shown here is derived from an EMBL/GenBank/DDBJ whole genome shotgun (WGS) entry which is preliminary data.</text>
</comment>
<evidence type="ECO:0000256" key="4">
    <source>
        <dbReference type="SAM" id="SignalP"/>
    </source>
</evidence>
<dbReference type="Pfam" id="PF13424">
    <property type="entry name" value="TPR_12"/>
    <property type="match status" value="1"/>
</dbReference>
<keyword evidence="4" id="KW-0732">Signal</keyword>
<name>A0ABV6FX15_9BACT</name>